<protein>
    <submittedName>
        <fullName evidence="1">Uncharacterized protein</fullName>
    </submittedName>
</protein>
<dbReference type="EMBL" id="CASHSV030000311">
    <property type="protein sequence ID" value="CAJ2657381.1"/>
    <property type="molecule type" value="Genomic_DNA"/>
</dbReference>
<sequence length="317" mass="34373">MNMLGLRDLVLIAQTPSSLHNQQNQPISSDHHPNLPLPSSSSSSALSVGLGIFPLLTTTTPPHHQDSNFWNLKMCQPQQVMIMNSTSKRVEEKEDEKIKNLMIEENSNGGDEFKVCLDCGNRAKKDCSFKRCRTCCKGRGFDCSTHVKSTWVPASLRRDRKMVLAETGDSDGGGGVSSGTKRQRILVSSSHNAATSHSSSSIAATRSLSLDITSSCHQDARFKQSLPRYVRAPAVFKCHRVSAIGNGEDELAYLATVNISGHVFKGFLYDQGIDAKNETKPCVSELQLGSNGSGKSYRECSSSAIEVPTSAYPASAC</sequence>
<evidence type="ECO:0000313" key="1">
    <source>
        <dbReference type="EMBL" id="CAJ2657381.1"/>
    </source>
</evidence>
<comment type="caution">
    <text evidence="1">The sequence shown here is derived from an EMBL/GenBank/DDBJ whole genome shotgun (WGS) entry which is preliminary data.</text>
</comment>
<organism evidence="1 2">
    <name type="scientific">Trifolium pratense</name>
    <name type="common">Red clover</name>
    <dbReference type="NCBI Taxonomy" id="57577"/>
    <lineage>
        <taxon>Eukaryota</taxon>
        <taxon>Viridiplantae</taxon>
        <taxon>Streptophyta</taxon>
        <taxon>Embryophyta</taxon>
        <taxon>Tracheophyta</taxon>
        <taxon>Spermatophyta</taxon>
        <taxon>Magnoliopsida</taxon>
        <taxon>eudicotyledons</taxon>
        <taxon>Gunneridae</taxon>
        <taxon>Pentapetalae</taxon>
        <taxon>rosids</taxon>
        <taxon>fabids</taxon>
        <taxon>Fabales</taxon>
        <taxon>Fabaceae</taxon>
        <taxon>Papilionoideae</taxon>
        <taxon>50 kb inversion clade</taxon>
        <taxon>NPAAA clade</taxon>
        <taxon>Hologalegina</taxon>
        <taxon>IRL clade</taxon>
        <taxon>Trifolieae</taxon>
        <taxon>Trifolium</taxon>
    </lineage>
</organism>
<reference evidence="1" key="1">
    <citation type="submission" date="2023-10" db="EMBL/GenBank/DDBJ databases">
        <authorList>
            <person name="Rodriguez Cubillos JULIANA M."/>
            <person name="De Vega J."/>
        </authorList>
    </citation>
    <scope>NUCLEOTIDE SEQUENCE</scope>
</reference>
<dbReference type="Proteomes" id="UP001177021">
    <property type="component" value="Unassembled WGS sequence"/>
</dbReference>
<gene>
    <name evidence="1" type="ORF">MILVUS5_LOCUS23968</name>
</gene>
<name>A0ACB0KLI1_TRIPR</name>
<keyword evidence="2" id="KW-1185">Reference proteome</keyword>
<accession>A0ACB0KLI1</accession>
<evidence type="ECO:0000313" key="2">
    <source>
        <dbReference type="Proteomes" id="UP001177021"/>
    </source>
</evidence>
<proteinExistence type="predicted"/>